<proteinExistence type="predicted"/>
<keyword evidence="3" id="KW-1185">Reference proteome</keyword>
<dbReference type="Proteomes" id="UP000192739">
    <property type="component" value="Unassembled WGS sequence"/>
</dbReference>
<evidence type="ECO:0000313" key="2">
    <source>
        <dbReference type="EMBL" id="ORB02400.1"/>
    </source>
</evidence>
<protein>
    <recommendedName>
        <fullName evidence="4">Serine/threonine protein kinase</fullName>
    </recommendedName>
</protein>
<dbReference type="EMBL" id="MVHT01000044">
    <property type="protein sequence ID" value="ORB02400.1"/>
    <property type="molecule type" value="Genomic_DNA"/>
</dbReference>
<reference evidence="2 3" key="1">
    <citation type="submission" date="2017-02" db="EMBL/GenBank/DDBJ databases">
        <title>The new phylogeny of genus Mycobacterium.</title>
        <authorList>
            <person name="Tortoli E."/>
            <person name="Trovato A."/>
            <person name="Cirillo D.M."/>
        </authorList>
    </citation>
    <scope>NUCLEOTIDE SEQUENCE [LARGE SCALE GENOMIC DNA]</scope>
    <source>
        <strain evidence="2 3">DSM 44049</strain>
    </source>
</reference>
<dbReference type="AlphaFoldDB" id="A0A1E3SLM5"/>
<gene>
    <name evidence="2" type="ORF">BST27_16465</name>
</gene>
<evidence type="ECO:0000313" key="3">
    <source>
        <dbReference type="Proteomes" id="UP000192739"/>
    </source>
</evidence>
<sequence length="161" mass="16357">MVAVAACGGAAVLSSTANSAAAPSGKLMEMLPPGFSSANCVEKQASGPAVERVTCDQNSDTSGPSYALFLLYANSSDLASEFKTGPAAGGYKVSSTCPGGKGSPADWSEGSSQTAGQVECAVSSEGYPTVIWSDTSKLRVGVLEGKGQTIDSLFKWWSEKA</sequence>
<keyword evidence="1" id="KW-0732">Signal</keyword>
<organism evidence="2 3">
    <name type="scientific">Mycobacterium intermedium</name>
    <dbReference type="NCBI Taxonomy" id="28445"/>
    <lineage>
        <taxon>Bacteria</taxon>
        <taxon>Bacillati</taxon>
        <taxon>Actinomycetota</taxon>
        <taxon>Actinomycetes</taxon>
        <taxon>Mycobacteriales</taxon>
        <taxon>Mycobacteriaceae</taxon>
        <taxon>Mycobacterium</taxon>
        <taxon>Mycobacterium simiae complex</taxon>
    </lineage>
</organism>
<evidence type="ECO:0000256" key="1">
    <source>
        <dbReference type="SAM" id="SignalP"/>
    </source>
</evidence>
<name>A0A1E3SLM5_MYCIE</name>
<accession>A0A1E3SLM5</accession>
<dbReference type="STRING" id="28445.BHQ20_01270"/>
<feature type="chain" id="PRO_5043144305" description="Serine/threonine protein kinase" evidence="1">
    <location>
        <begin position="21"/>
        <end position="161"/>
    </location>
</feature>
<comment type="caution">
    <text evidence="2">The sequence shown here is derived from an EMBL/GenBank/DDBJ whole genome shotgun (WGS) entry which is preliminary data.</text>
</comment>
<feature type="signal peptide" evidence="1">
    <location>
        <begin position="1"/>
        <end position="20"/>
    </location>
</feature>
<evidence type="ECO:0008006" key="4">
    <source>
        <dbReference type="Google" id="ProtNLM"/>
    </source>
</evidence>